<dbReference type="EnsemblMetazoa" id="CJA41595.1">
    <property type="protein sequence ID" value="CJA41595.1"/>
    <property type="gene ID" value="WBGene00217443"/>
</dbReference>
<protein>
    <submittedName>
        <fullName evidence="3">Arrestin_C domain-containing protein</fullName>
    </submittedName>
</protein>
<evidence type="ECO:0000313" key="3">
    <source>
        <dbReference type="EnsemblMetazoa" id="CJA41595.1"/>
    </source>
</evidence>
<organism evidence="3 4">
    <name type="scientific">Caenorhabditis japonica</name>
    <dbReference type="NCBI Taxonomy" id="281687"/>
    <lineage>
        <taxon>Eukaryota</taxon>
        <taxon>Metazoa</taxon>
        <taxon>Ecdysozoa</taxon>
        <taxon>Nematoda</taxon>
        <taxon>Chromadorea</taxon>
        <taxon>Rhabditida</taxon>
        <taxon>Rhabditina</taxon>
        <taxon>Rhabditomorpha</taxon>
        <taxon>Rhabditoidea</taxon>
        <taxon>Rhabditidae</taxon>
        <taxon>Peloderinae</taxon>
        <taxon>Caenorhabditis</taxon>
    </lineage>
</organism>
<dbReference type="InterPro" id="IPR050357">
    <property type="entry name" value="Arrestin_domain-protein"/>
</dbReference>
<dbReference type="SUPFAM" id="SSF81296">
    <property type="entry name" value="E set domains"/>
    <property type="match status" value="2"/>
</dbReference>
<dbReference type="Proteomes" id="UP000005237">
    <property type="component" value="Unassembled WGS sequence"/>
</dbReference>
<accession>A0A8R1ESD3</accession>
<comment type="similarity">
    <text evidence="1">Belongs to the arrestin family.</text>
</comment>
<feature type="domain" description="Arrestin C-terminal-like" evidence="2">
    <location>
        <begin position="158"/>
        <end position="306"/>
    </location>
</feature>
<dbReference type="Pfam" id="PF02752">
    <property type="entry name" value="Arrestin_C"/>
    <property type="match status" value="1"/>
</dbReference>
<evidence type="ECO:0000313" key="4">
    <source>
        <dbReference type="Proteomes" id="UP000005237"/>
    </source>
</evidence>
<dbReference type="InterPro" id="IPR011022">
    <property type="entry name" value="Arrestin_C-like"/>
</dbReference>
<sequence>MLDNTVIRFDRLDARYLPGDMVTGDVIMHTVEPISARFLKISWHGEASVDFSKNTRKIYLSNYKMVWQSKNGVNQFPAGDHCFRFSFRIPADCPPNHCGYYGKIDYWIAVEMDRPWRRNLEGFKTFYVSKQTDLTSIDKSFLCPARFKNHRLSGTIFVDGGFTVQVIMSKRLFHLGETIRATVKIHNNTDKPIVSLKSDLVKQSHYHAMPNHQLCPMSTSQSCPLKAKHRRDEEEVLNSGEHAIHVAPFHTKHLDMKLTPHSALTPSFESDLVSIGYLWCFTVKSASLTGKELQCNARIVVVSEKKKTTTKKYTWDATIPPPPYSPRNDQI</sequence>
<reference evidence="4" key="1">
    <citation type="submission" date="2010-08" db="EMBL/GenBank/DDBJ databases">
        <authorList>
            <consortium name="Caenorhabditis japonica Sequencing Consortium"/>
            <person name="Wilson R.K."/>
        </authorList>
    </citation>
    <scope>NUCLEOTIDE SEQUENCE [LARGE SCALE GENOMIC DNA]</scope>
    <source>
        <strain evidence="4">DF5081</strain>
    </source>
</reference>
<dbReference type="GO" id="GO:0005737">
    <property type="term" value="C:cytoplasm"/>
    <property type="evidence" value="ECO:0007669"/>
    <property type="project" value="TreeGrafter"/>
</dbReference>
<dbReference type="Pfam" id="PF00339">
    <property type="entry name" value="Arrestin_N"/>
    <property type="match status" value="1"/>
</dbReference>
<evidence type="ECO:0000259" key="2">
    <source>
        <dbReference type="SMART" id="SM01017"/>
    </source>
</evidence>
<dbReference type="Gene3D" id="2.60.40.640">
    <property type="match status" value="2"/>
</dbReference>
<dbReference type="SMART" id="SM01017">
    <property type="entry name" value="Arrestin_C"/>
    <property type="match status" value="1"/>
</dbReference>
<dbReference type="PANTHER" id="PTHR11188">
    <property type="entry name" value="ARRESTIN DOMAIN CONTAINING PROTEIN"/>
    <property type="match status" value="1"/>
</dbReference>
<dbReference type="InterPro" id="IPR014756">
    <property type="entry name" value="Ig_E-set"/>
</dbReference>
<reference evidence="3" key="2">
    <citation type="submission" date="2022-06" db="UniProtKB">
        <authorList>
            <consortium name="EnsemblMetazoa"/>
        </authorList>
    </citation>
    <scope>IDENTIFICATION</scope>
    <source>
        <strain evidence="3">DF5081</strain>
    </source>
</reference>
<dbReference type="PANTHER" id="PTHR11188:SF66">
    <property type="entry name" value="ARRESTIN C-TERMINAL-LIKE DOMAIN-CONTAINING PROTEIN"/>
    <property type="match status" value="1"/>
</dbReference>
<dbReference type="OMA" id="TFESAMI"/>
<proteinExistence type="inferred from homology"/>
<keyword evidence="4" id="KW-1185">Reference proteome</keyword>
<dbReference type="GO" id="GO:0015031">
    <property type="term" value="P:protein transport"/>
    <property type="evidence" value="ECO:0007669"/>
    <property type="project" value="TreeGrafter"/>
</dbReference>
<name>A0A8R1ESD3_CAEJA</name>
<dbReference type="InterPro" id="IPR011021">
    <property type="entry name" value="Arrestin-like_N"/>
</dbReference>
<evidence type="ECO:0000256" key="1">
    <source>
        <dbReference type="ARBA" id="ARBA00005298"/>
    </source>
</evidence>
<dbReference type="AlphaFoldDB" id="A0A8R1ESD3"/>
<dbReference type="InterPro" id="IPR014752">
    <property type="entry name" value="Arrestin-like_C"/>
</dbReference>